<gene>
    <name evidence="2" type="ORF">E0H75_39645</name>
</gene>
<keyword evidence="3" id="KW-1185">Reference proteome</keyword>
<dbReference type="GO" id="GO:0006508">
    <property type="term" value="P:proteolysis"/>
    <property type="evidence" value="ECO:0007669"/>
    <property type="project" value="UniProtKB-KW"/>
</dbReference>
<keyword evidence="2" id="KW-0378">Hydrolase</keyword>
<dbReference type="Pfam" id="PF02861">
    <property type="entry name" value="Clp_N"/>
    <property type="match status" value="1"/>
</dbReference>
<keyword evidence="2" id="KW-0645">Protease</keyword>
<accession>A0A4R0IYE9</accession>
<name>A0A4R0IYE9_9ACTN</name>
<dbReference type="SUPFAM" id="SSF81923">
    <property type="entry name" value="Double Clp-N motif"/>
    <property type="match status" value="1"/>
</dbReference>
<comment type="caution">
    <text evidence="2">The sequence shown here is derived from an EMBL/GenBank/DDBJ whole genome shotgun (WGS) entry which is preliminary data.</text>
</comment>
<evidence type="ECO:0000259" key="1">
    <source>
        <dbReference type="Pfam" id="PF02861"/>
    </source>
</evidence>
<dbReference type="InterPro" id="IPR036628">
    <property type="entry name" value="Clp_N_dom_sf"/>
</dbReference>
<protein>
    <submittedName>
        <fullName evidence="2">Clp protease</fullName>
    </submittedName>
</protein>
<reference evidence="2 3" key="1">
    <citation type="submission" date="2019-02" db="EMBL/GenBank/DDBJ databases">
        <title>Kribbella capetownensis sp. nov. and Kribbella speibonae sp. nov., isolated from soil.</title>
        <authorList>
            <person name="Curtis S.M."/>
            <person name="Norton I."/>
            <person name="Everest G.J."/>
            <person name="Meyers P.R."/>
        </authorList>
    </citation>
    <scope>NUCLEOTIDE SEQUENCE [LARGE SCALE GENOMIC DNA]</scope>
    <source>
        <strain evidence="2 3">YM53</strain>
    </source>
</reference>
<organism evidence="2 3">
    <name type="scientific">Kribbella capetownensis</name>
    <dbReference type="NCBI Taxonomy" id="1572659"/>
    <lineage>
        <taxon>Bacteria</taxon>
        <taxon>Bacillati</taxon>
        <taxon>Actinomycetota</taxon>
        <taxon>Actinomycetes</taxon>
        <taxon>Propionibacteriales</taxon>
        <taxon>Kribbellaceae</taxon>
        <taxon>Kribbella</taxon>
    </lineage>
</organism>
<sequence>MMASDAKDVRALLVREARTVARRDGSRSIEAEHVLLALAATRTTSAARMLAEAGLTEEAIRAALDREWEQSLAVAGIAVRIGLLPEATPDGSRNPHIGDSTRLLLKRAMDASPKLGAGRLGPLRILVGILDTERGRVARALQAAGVDRAALRTRAADALAAGEH</sequence>
<evidence type="ECO:0000313" key="2">
    <source>
        <dbReference type="EMBL" id="TCC39101.1"/>
    </source>
</evidence>
<dbReference type="OrthoDB" id="3532497at2"/>
<dbReference type="GO" id="GO:0008233">
    <property type="term" value="F:peptidase activity"/>
    <property type="evidence" value="ECO:0007669"/>
    <property type="project" value="UniProtKB-KW"/>
</dbReference>
<dbReference type="Proteomes" id="UP000293342">
    <property type="component" value="Unassembled WGS sequence"/>
</dbReference>
<dbReference type="EMBL" id="SJKD01000014">
    <property type="protein sequence ID" value="TCC39101.1"/>
    <property type="molecule type" value="Genomic_DNA"/>
</dbReference>
<proteinExistence type="predicted"/>
<dbReference type="InterPro" id="IPR004176">
    <property type="entry name" value="Clp_R_N"/>
</dbReference>
<feature type="domain" description="Clp R" evidence="1">
    <location>
        <begin position="14"/>
        <end position="70"/>
    </location>
</feature>
<dbReference type="Gene3D" id="1.10.1780.10">
    <property type="entry name" value="Clp, N-terminal domain"/>
    <property type="match status" value="1"/>
</dbReference>
<dbReference type="AlphaFoldDB" id="A0A4R0IYE9"/>
<evidence type="ECO:0000313" key="3">
    <source>
        <dbReference type="Proteomes" id="UP000293342"/>
    </source>
</evidence>